<gene>
    <name evidence="1" type="ORF">SAY86_018607</name>
</gene>
<dbReference type="Proteomes" id="UP001346149">
    <property type="component" value="Unassembled WGS sequence"/>
</dbReference>
<keyword evidence="2" id="KW-1185">Reference proteome</keyword>
<accession>A0AAN7LGK6</accession>
<reference evidence="1 2" key="1">
    <citation type="journal article" date="2023" name="Hortic Res">
        <title>Pangenome of water caltrop reveals structural variations and asymmetric subgenome divergence after allopolyploidization.</title>
        <authorList>
            <person name="Zhang X."/>
            <person name="Chen Y."/>
            <person name="Wang L."/>
            <person name="Yuan Y."/>
            <person name="Fang M."/>
            <person name="Shi L."/>
            <person name="Lu R."/>
            <person name="Comes H.P."/>
            <person name="Ma Y."/>
            <person name="Chen Y."/>
            <person name="Huang G."/>
            <person name="Zhou Y."/>
            <person name="Zheng Z."/>
            <person name="Qiu Y."/>
        </authorList>
    </citation>
    <scope>NUCLEOTIDE SEQUENCE [LARGE SCALE GENOMIC DNA]</scope>
    <source>
        <strain evidence="1">F231</strain>
    </source>
</reference>
<proteinExistence type="predicted"/>
<sequence length="55" mass="6422">MESTADTYEPLRKPLQGEREPLGFRKFPWWVLSLTILVPSKEESAFWAVSCLQRP</sequence>
<name>A0AAN7LGK6_TRANT</name>
<protein>
    <submittedName>
        <fullName evidence="1">Uncharacterized protein</fullName>
    </submittedName>
</protein>
<dbReference type="AlphaFoldDB" id="A0AAN7LGK6"/>
<dbReference type="EMBL" id="JAXQNO010000014">
    <property type="protein sequence ID" value="KAK4784239.1"/>
    <property type="molecule type" value="Genomic_DNA"/>
</dbReference>
<evidence type="ECO:0000313" key="1">
    <source>
        <dbReference type="EMBL" id="KAK4784239.1"/>
    </source>
</evidence>
<comment type="caution">
    <text evidence="1">The sequence shown here is derived from an EMBL/GenBank/DDBJ whole genome shotgun (WGS) entry which is preliminary data.</text>
</comment>
<organism evidence="1 2">
    <name type="scientific">Trapa natans</name>
    <name type="common">Water chestnut</name>
    <dbReference type="NCBI Taxonomy" id="22666"/>
    <lineage>
        <taxon>Eukaryota</taxon>
        <taxon>Viridiplantae</taxon>
        <taxon>Streptophyta</taxon>
        <taxon>Embryophyta</taxon>
        <taxon>Tracheophyta</taxon>
        <taxon>Spermatophyta</taxon>
        <taxon>Magnoliopsida</taxon>
        <taxon>eudicotyledons</taxon>
        <taxon>Gunneridae</taxon>
        <taxon>Pentapetalae</taxon>
        <taxon>rosids</taxon>
        <taxon>malvids</taxon>
        <taxon>Myrtales</taxon>
        <taxon>Lythraceae</taxon>
        <taxon>Trapa</taxon>
    </lineage>
</organism>
<evidence type="ECO:0000313" key="2">
    <source>
        <dbReference type="Proteomes" id="UP001346149"/>
    </source>
</evidence>